<name>A0A150P7Z2_SORCE</name>
<sequence length="92" mass="10256">MAAMAAALRRTTSTESRRPSGARRWRCPRSSPSSHSIAKKRRPSSQVPWAMYWTMFGCRRSARIAISRAKRARSWGDAAARRILIATGAPVV</sequence>
<dbReference type="AlphaFoldDB" id="A0A150P7Z2"/>
<comment type="caution">
    <text evidence="2">The sequence shown here is derived from an EMBL/GenBank/DDBJ whole genome shotgun (WGS) entry which is preliminary data.</text>
</comment>
<evidence type="ECO:0000256" key="1">
    <source>
        <dbReference type="SAM" id="MobiDB-lite"/>
    </source>
</evidence>
<evidence type="ECO:0000313" key="2">
    <source>
        <dbReference type="EMBL" id="KYF51780.1"/>
    </source>
</evidence>
<feature type="compositionally biased region" description="Low complexity" evidence="1">
    <location>
        <begin position="1"/>
        <end position="14"/>
    </location>
</feature>
<gene>
    <name evidence="2" type="ORF">BE08_42620</name>
</gene>
<evidence type="ECO:0000313" key="3">
    <source>
        <dbReference type="Proteomes" id="UP000075420"/>
    </source>
</evidence>
<protein>
    <submittedName>
        <fullName evidence="2">Uncharacterized protein</fullName>
    </submittedName>
</protein>
<reference evidence="2 3" key="1">
    <citation type="submission" date="2014-02" db="EMBL/GenBank/DDBJ databases">
        <title>The small core and large imbalanced accessory genome model reveals a collaborative survival strategy of Sorangium cellulosum strains in nature.</title>
        <authorList>
            <person name="Han K."/>
            <person name="Peng R."/>
            <person name="Blom J."/>
            <person name="Li Y.-Z."/>
        </authorList>
    </citation>
    <scope>NUCLEOTIDE SEQUENCE [LARGE SCALE GENOMIC DNA]</scope>
    <source>
        <strain evidence="2 3">So0157-25</strain>
    </source>
</reference>
<proteinExistence type="predicted"/>
<accession>A0A150P7Z2</accession>
<dbReference type="EMBL" id="JELY01002716">
    <property type="protein sequence ID" value="KYF51780.1"/>
    <property type="molecule type" value="Genomic_DNA"/>
</dbReference>
<organism evidence="2 3">
    <name type="scientific">Sorangium cellulosum</name>
    <name type="common">Polyangium cellulosum</name>
    <dbReference type="NCBI Taxonomy" id="56"/>
    <lineage>
        <taxon>Bacteria</taxon>
        <taxon>Pseudomonadati</taxon>
        <taxon>Myxococcota</taxon>
        <taxon>Polyangia</taxon>
        <taxon>Polyangiales</taxon>
        <taxon>Polyangiaceae</taxon>
        <taxon>Sorangium</taxon>
    </lineage>
</organism>
<feature type="region of interest" description="Disordered" evidence="1">
    <location>
        <begin position="1"/>
        <end position="44"/>
    </location>
</feature>
<dbReference type="Proteomes" id="UP000075420">
    <property type="component" value="Unassembled WGS sequence"/>
</dbReference>